<name>A0A2D0NCW3_FLAN2</name>
<gene>
    <name evidence="3" type="ORF">CRP01_11705</name>
</gene>
<evidence type="ECO:0000256" key="2">
    <source>
        <dbReference type="ARBA" id="ARBA00023002"/>
    </source>
</evidence>
<dbReference type="PANTHER" id="PTHR11091:SF0">
    <property type="entry name" value="MALATE DEHYDROGENASE"/>
    <property type="match status" value="1"/>
</dbReference>
<comment type="similarity">
    <text evidence="1">Belongs to the LDH2/MDH2 oxidoreductase family.</text>
</comment>
<dbReference type="AlphaFoldDB" id="A0A2D0NCW3"/>
<dbReference type="Gene3D" id="3.30.1370.60">
    <property type="entry name" value="Hypothetical oxidoreductase yiak, domain 2"/>
    <property type="match status" value="1"/>
</dbReference>
<dbReference type="InterPro" id="IPR003767">
    <property type="entry name" value="Malate/L-lactate_DH-like"/>
</dbReference>
<dbReference type="OrthoDB" id="924592at2"/>
<dbReference type="SUPFAM" id="SSF89733">
    <property type="entry name" value="L-sulfolactate dehydrogenase-like"/>
    <property type="match status" value="1"/>
</dbReference>
<dbReference type="InterPro" id="IPR043143">
    <property type="entry name" value="Mal/L-sulf/L-lact_DH-like_NADP"/>
</dbReference>
<dbReference type="PANTHER" id="PTHR11091">
    <property type="entry name" value="OXIDOREDUCTASE-RELATED"/>
    <property type="match status" value="1"/>
</dbReference>
<dbReference type="Proteomes" id="UP000223913">
    <property type="component" value="Unassembled WGS sequence"/>
</dbReference>
<evidence type="ECO:0000256" key="1">
    <source>
        <dbReference type="ARBA" id="ARBA00006056"/>
    </source>
</evidence>
<sequence>MVTLRYHKKDLQELSIGLLKACGLSESRAITVADTLIESDLMGHTTHGLALLPVYLKELESGGMARSGEPTVIQDHGASFSWDGNYLPGPYLVHKAIDQAVARTAEHPVVSATIQKAHHIGCLAAYPEKVTSQGLVLLLSCSDPRNATVAPYGGVKGGYSPNPIAAGFPTDGDPILIDISMSATANGYIIQKQKSGAKLPHPWLQDAQGGVTDDPEAFFVDPPATILPLGNQDTGYKGFALGILVEALTNALGGFGRSSKPDNWGGSVFLQVINPAAFGGLDYFKQEMSFFRDNALATPAPPGAPPVRMPGQRGLQLRAEQLRSGVELYSGILPAIAPYAGKYGLEMPLPVVV</sequence>
<dbReference type="InterPro" id="IPR043144">
    <property type="entry name" value="Mal/L-sulf/L-lact_DH-like_ah"/>
</dbReference>
<protein>
    <submittedName>
        <fullName evidence="3">Lactate dehydrogenase</fullName>
    </submittedName>
</protein>
<comment type="caution">
    <text evidence="3">The sequence shown here is derived from an EMBL/GenBank/DDBJ whole genome shotgun (WGS) entry which is preliminary data.</text>
</comment>
<dbReference type="Gene3D" id="1.10.1530.10">
    <property type="match status" value="1"/>
</dbReference>
<organism evidence="3 4">
    <name type="scientific">Flavilitoribacter nigricans (strain ATCC 23147 / DSM 23189 / NBRC 102662 / NCIMB 1420 / SS-2)</name>
    <name type="common">Lewinella nigricans</name>
    <dbReference type="NCBI Taxonomy" id="1122177"/>
    <lineage>
        <taxon>Bacteria</taxon>
        <taxon>Pseudomonadati</taxon>
        <taxon>Bacteroidota</taxon>
        <taxon>Saprospiria</taxon>
        <taxon>Saprospirales</taxon>
        <taxon>Lewinellaceae</taxon>
        <taxon>Flavilitoribacter</taxon>
    </lineage>
</organism>
<dbReference type="Pfam" id="PF02615">
    <property type="entry name" value="Ldh_2"/>
    <property type="match status" value="1"/>
</dbReference>
<dbReference type="EMBL" id="PDUD01000018">
    <property type="protein sequence ID" value="PHN06238.1"/>
    <property type="molecule type" value="Genomic_DNA"/>
</dbReference>
<dbReference type="GO" id="GO:0016491">
    <property type="term" value="F:oxidoreductase activity"/>
    <property type="evidence" value="ECO:0007669"/>
    <property type="project" value="UniProtKB-KW"/>
</dbReference>
<proteinExistence type="inferred from homology"/>
<dbReference type="InterPro" id="IPR036111">
    <property type="entry name" value="Mal/L-sulfo/L-lacto_DH-like_sf"/>
</dbReference>
<keyword evidence="2" id="KW-0560">Oxidoreductase</keyword>
<evidence type="ECO:0000313" key="4">
    <source>
        <dbReference type="Proteomes" id="UP000223913"/>
    </source>
</evidence>
<keyword evidence="4" id="KW-1185">Reference proteome</keyword>
<accession>A0A2D0NCW3</accession>
<evidence type="ECO:0000313" key="3">
    <source>
        <dbReference type="EMBL" id="PHN06238.1"/>
    </source>
</evidence>
<reference evidence="3 4" key="1">
    <citation type="submission" date="2017-10" db="EMBL/GenBank/DDBJ databases">
        <title>The draft genome sequence of Lewinella nigricans NBRC 102662.</title>
        <authorList>
            <person name="Wang K."/>
        </authorList>
    </citation>
    <scope>NUCLEOTIDE SEQUENCE [LARGE SCALE GENOMIC DNA]</scope>
    <source>
        <strain evidence="3 4">NBRC 102662</strain>
    </source>
</reference>